<organism evidence="2 3">
    <name type="scientific">Anisakis simplex</name>
    <name type="common">Herring worm</name>
    <dbReference type="NCBI Taxonomy" id="6269"/>
    <lineage>
        <taxon>Eukaryota</taxon>
        <taxon>Metazoa</taxon>
        <taxon>Ecdysozoa</taxon>
        <taxon>Nematoda</taxon>
        <taxon>Chromadorea</taxon>
        <taxon>Rhabditida</taxon>
        <taxon>Spirurina</taxon>
        <taxon>Ascaridomorpha</taxon>
        <taxon>Ascaridoidea</taxon>
        <taxon>Anisakidae</taxon>
        <taxon>Anisakis</taxon>
        <taxon>Anisakis simplex complex</taxon>
    </lineage>
</organism>
<dbReference type="PANTHER" id="PTHR46466:SF1">
    <property type="entry name" value="GLYOXALASE DOMAIN-CONTAINING PROTEIN 4"/>
    <property type="match status" value="1"/>
</dbReference>
<accession>A0A3P6PIJ1</accession>
<gene>
    <name evidence="2" type="ORF">ASIM_LOCUS1969</name>
</gene>
<dbReference type="PROSITE" id="PS51819">
    <property type="entry name" value="VOC"/>
    <property type="match status" value="1"/>
</dbReference>
<sequence>MPNHQKGNGAPEQIARTESSEMARALHYVFKIGNRNSAYEFFIKTLGMKVLRHEEFEEGCKATCNGPYDGKWSKTMVGYGEEDTHFVIELTYNYPIGSYKLGNDFKVSSKTTSYQTQINSSISIKGIYIQSSDVFKRCQSEKNSKMVSNELLQLADPDGHCFFIKDGHRRVDPVYKLALNTPNLNATVDYWSEILGMQILSRDESHCLLSYGDDQVRLFISF</sequence>
<dbReference type="EMBL" id="UYRR01002398">
    <property type="protein sequence ID" value="VDK19498.1"/>
    <property type="molecule type" value="Genomic_DNA"/>
</dbReference>
<dbReference type="SUPFAM" id="SSF54593">
    <property type="entry name" value="Glyoxalase/Bleomycin resistance protein/Dihydroxybiphenyl dioxygenase"/>
    <property type="match status" value="1"/>
</dbReference>
<keyword evidence="3" id="KW-1185">Reference proteome</keyword>
<dbReference type="InterPro" id="IPR029068">
    <property type="entry name" value="Glyas_Bleomycin-R_OHBP_Dase"/>
</dbReference>
<evidence type="ECO:0000259" key="1">
    <source>
        <dbReference type="PROSITE" id="PS51819"/>
    </source>
</evidence>
<dbReference type="InterPro" id="IPR037523">
    <property type="entry name" value="VOC_core"/>
</dbReference>
<dbReference type="PANTHER" id="PTHR46466">
    <property type="entry name" value="GLYOXALASE DOMAIN-CONTAINING PROTEIN 4"/>
    <property type="match status" value="1"/>
</dbReference>
<reference evidence="2 3" key="1">
    <citation type="submission" date="2018-11" db="EMBL/GenBank/DDBJ databases">
        <authorList>
            <consortium name="Pathogen Informatics"/>
        </authorList>
    </citation>
    <scope>NUCLEOTIDE SEQUENCE [LARGE SCALE GENOMIC DNA]</scope>
</reference>
<dbReference type="Gene3D" id="3.10.180.10">
    <property type="entry name" value="2,3-Dihydroxybiphenyl 1,2-Dioxygenase, domain 1"/>
    <property type="match status" value="2"/>
</dbReference>
<feature type="domain" description="VOC" evidence="1">
    <location>
        <begin position="24"/>
        <end position="167"/>
    </location>
</feature>
<dbReference type="AlphaFoldDB" id="A0A3P6PIJ1"/>
<protein>
    <recommendedName>
        <fullName evidence="1">VOC domain-containing protein</fullName>
    </recommendedName>
</protein>
<proteinExistence type="predicted"/>
<evidence type="ECO:0000313" key="3">
    <source>
        <dbReference type="Proteomes" id="UP000267096"/>
    </source>
</evidence>
<name>A0A3P6PIJ1_ANISI</name>
<dbReference type="Proteomes" id="UP000267096">
    <property type="component" value="Unassembled WGS sequence"/>
</dbReference>
<evidence type="ECO:0000313" key="2">
    <source>
        <dbReference type="EMBL" id="VDK19498.1"/>
    </source>
</evidence>
<dbReference type="InterPro" id="IPR043193">
    <property type="entry name" value="GLOD4"/>
</dbReference>
<dbReference type="OrthoDB" id="1545884at2759"/>